<reference evidence="5" key="1">
    <citation type="submission" date="2012-12" db="EMBL/GenBank/DDBJ databases">
        <authorList>
            <person name="Hellsten U."/>
            <person name="Grimwood J."/>
            <person name="Chapman J.A."/>
            <person name="Shapiro H."/>
            <person name="Aerts A."/>
            <person name="Otillar R.P."/>
            <person name="Terry A.Y."/>
            <person name="Boore J.L."/>
            <person name="Simakov O."/>
            <person name="Marletaz F."/>
            <person name="Cho S.-J."/>
            <person name="Edsinger-Gonzales E."/>
            <person name="Havlak P."/>
            <person name="Kuo D.-H."/>
            <person name="Larsson T."/>
            <person name="Lv J."/>
            <person name="Arendt D."/>
            <person name="Savage R."/>
            <person name="Osoegawa K."/>
            <person name="de Jong P."/>
            <person name="Lindberg D.R."/>
            <person name="Seaver E.C."/>
            <person name="Weisblat D.A."/>
            <person name="Putnam N.H."/>
            <person name="Grigoriev I.V."/>
            <person name="Rokhsar D.S."/>
        </authorList>
    </citation>
    <scope>NUCLEOTIDE SEQUENCE</scope>
    <source>
        <strain evidence="5">I ESC-2004</strain>
    </source>
</reference>
<dbReference type="InterPro" id="IPR013087">
    <property type="entry name" value="Znf_C2H2_type"/>
</dbReference>
<keyword evidence="1" id="KW-0863">Zinc-finger</keyword>
<reference evidence="3 5" key="2">
    <citation type="journal article" date="2013" name="Nature">
        <title>Insights into bilaterian evolution from three spiralian genomes.</title>
        <authorList>
            <person name="Simakov O."/>
            <person name="Marletaz F."/>
            <person name="Cho S.J."/>
            <person name="Edsinger-Gonzales E."/>
            <person name="Havlak P."/>
            <person name="Hellsten U."/>
            <person name="Kuo D.H."/>
            <person name="Larsson T."/>
            <person name="Lv J."/>
            <person name="Arendt D."/>
            <person name="Savage R."/>
            <person name="Osoegawa K."/>
            <person name="de Jong P."/>
            <person name="Grimwood J."/>
            <person name="Chapman J.A."/>
            <person name="Shapiro H."/>
            <person name="Aerts A."/>
            <person name="Otillar R.P."/>
            <person name="Terry A.Y."/>
            <person name="Boore J.L."/>
            <person name="Grigoriev I.V."/>
            <person name="Lindberg D.R."/>
            <person name="Seaver E.C."/>
            <person name="Weisblat D.A."/>
            <person name="Putnam N.H."/>
            <person name="Rokhsar D.S."/>
        </authorList>
    </citation>
    <scope>NUCLEOTIDE SEQUENCE</scope>
    <source>
        <strain evidence="3 5">I ESC-2004</strain>
    </source>
</reference>
<organism evidence="3">
    <name type="scientific">Capitella teleta</name>
    <name type="common">Polychaete worm</name>
    <dbReference type="NCBI Taxonomy" id="283909"/>
    <lineage>
        <taxon>Eukaryota</taxon>
        <taxon>Metazoa</taxon>
        <taxon>Spiralia</taxon>
        <taxon>Lophotrochozoa</taxon>
        <taxon>Annelida</taxon>
        <taxon>Polychaeta</taxon>
        <taxon>Sedentaria</taxon>
        <taxon>Scolecida</taxon>
        <taxon>Capitellidae</taxon>
        <taxon>Capitella</taxon>
    </lineage>
</organism>
<dbReference type="PROSITE" id="PS00028">
    <property type="entry name" value="ZINC_FINGER_C2H2_1"/>
    <property type="match status" value="2"/>
</dbReference>
<accession>R7TL24</accession>
<proteinExistence type="predicted"/>
<feature type="non-terminal residue" evidence="3">
    <location>
        <position position="1"/>
    </location>
</feature>
<keyword evidence="5" id="KW-1185">Reference proteome</keyword>
<feature type="domain" description="C2H2-type" evidence="2">
    <location>
        <begin position="30"/>
        <end position="52"/>
    </location>
</feature>
<dbReference type="InterPro" id="IPR036236">
    <property type="entry name" value="Znf_C2H2_sf"/>
</dbReference>
<dbReference type="EnsemblMetazoa" id="CapteT81082">
    <property type="protein sequence ID" value="CapteP81082"/>
    <property type="gene ID" value="CapteG81082"/>
</dbReference>
<evidence type="ECO:0000313" key="4">
    <source>
        <dbReference type="EnsemblMetazoa" id="CapteP81082"/>
    </source>
</evidence>
<gene>
    <name evidence="3" type="ORF">CAPTEDRAFT_81082</name>
</gene>
<evidence type="ECO:0000259" key="2">
    <source>
        <dbReference type="PROSITE" id="PS50157"/>
    </source>
</evidence>
<evidence type="ECO:0000313" key="3">
    <source>
        <dbReference type="EMBL" id="ELT94543.1"/>
    </source>
</evidence>
<dbReference type="HOGENOM" id="CLU_3093371_0_0_1"/>
<dbReference type="PROSITE" id="PS50157">
    <property type="entry name" value="ZINC_FINGER_C2H2_2"/>
    <property type="match status" value="1"/>
</dbReference>
<dbReference type="SMART" id="SM00355">
    <property type="entry name" value="ZnF_C2H2"/>
    <property type="match status" value="2"/>
</dbReference>
<reference evidence="4" key="3">
    <citation type="submission" date="2015-06" db="UniProtKB">
        <authorList>
            <consortium name="EnsemblMetazoa"/>
        </authorList>
    </citation>
    <scope>IDENTIFICATION</scope>
</reference>
<dbReference type="AlphaFoldDB" id="R7TL24"/>
<dbReference type="Pfam" id="PF13894">
    <property type="entry name" value="zf-C2H2_4"/>
    <property type="match status" value="1"/>
</dbReference>
<feature type="non-terminal residue" evidence="3">
    <location>
        <position position="52"/>
    </location>
</feature>
<name>R7TL24_CAPTE</name>
<evidence type="ECO:0000313" key="5">
    <source>
        <dbReference type="Proteomes" id="UP000014760"/>
    </source>
</evidence>
<dbReference type="EMBL" id="KB309387">
    <property type="protein sequence ID" value="ELT94543.1"/>
    <property type="molecule type" value="Genomic_DNA"/>
</dbReference>
<dbReference type="SUPFAM" id="SSF57667">
    <property type="entry name" value="beta-beta-alpha zinc fingers"/>
    <property type="match status" value="1"/>
</dbReference>
<dbReference type="Gene3D" id="3.30.160.60">
    <property type="entry name" value="Classic Zinc Finger"/>
    <property type="match status" value="1"/>
</dbReference>
<evidence type="ECO:0000256" key="1">
    <source>
        <dbReference type="PROSITE-ProRule" id="PRU00042"/>
    </source>
</evidence>
<keyword evidence="1" id="KW-0479">Metal-binding</keyword>
<protein>
    <recommendedName>
        <fullName evidence="2">C2H2-type domain-containing protein</fullName>
    </recommendedName>
</protein>
<dbReference type="OrthoDB" id="7862877at2759"/>
<sequence length="52" mass="6202">PEVCTFCNESFDKAASYRRHMASHLSVELHQCVECHKLFNNNRQLNFHMKIH</sequence>
<dbReference type="EMBL" id="AMQN01012240">
    <property type="status" value="NOT_ANNOTATED_CDS"/>
    <property type="molecule type" value="Genomic_DNA"/>
</dbReference>
<dbReference type="GO" id="GO:0008270">
    <property type="term" value="F:zinc ion binding"/>
    <property type="evidence" value="ECO:0007669"/>
    <property type="project" value="UniProtKB-KW"/>
</dbReference>
<dbReference type="Proteomes" id="UP000014760">
    <property type="component" value="Unassembled WGS sequence"/>
</dbReference>
<keyword evidence="1" id="KW-0862">Zinc</keyword>